<dbReference type="InterPro" id="IPR001222">
    <property type="entry name" value="Znf_TFIIS"/>
</dbReference>
<dbReference type="SMART" id="SM00440">
    <property type="entry name" value="ZnF_C2C2"/>
    <property type="match status" value="1"/>
</dbReference>
<dbReference type="CDD" id="cd13749">
    <property type="entry name" value="Zn-ribbon_TFIIS"/>
    <property type="match status" value="1"/>
</dbReference>
<dbReference type="RefSeq" id="XP_002679712.1">
    <property type="nucleotide sequence ID" value="XM_002679666.1"/>
</dbReference>
<dbReference type="PROSITE" id="PS51321">
    <property type="entry name" value="TFIIS_CENTRAL"/>
    <property type="match status" value="1"/>
</dbReference>
<proteinExistence type="predicted"/>
<keyword evidence="3" id="KW-0862">Zinc</keyword>
<dbReference type="Gene3D" id="2.20.25.10">
    <property type="match status" value="1"/>
</dbReference>
<dbReference type="eggNOG" id="KOG1105">
    <property type="taxonomic scope" value="Eukaryota"/>
</dbReference>
<dbReference type="SUPFAM" id="SSF57783">
    <property type="entry name" value="Zinc beta-ribbon"/>
    <property type="match status" value="1"/>
</dbReference>
<dbReference type="KEGG" id="ngr:NAEGRDRAFT_31910"/>
<dbReference type="Pfam" id="PF01096">
    <property type="entry name" value="Zn_ribbon_TFIIS"/>
    <property type="match status" value="1"/>
</dbReference>
<evidence type="ECO:0000256" key="1">
    <source>
        <dbReference type="ARBA" id="ARBA00022723"/>
    </source>
</evidence>
<dbReference type="GO" id="GO:0006351">
    <property type="term" value="P:DNA-templated transcription"/>
    <property type="evidence" value="ECO:0007669"/>
    <property type="project" value="InterPro"/>
</dbReference>
<dbReference type="GeneID" id="8861279"/>
<keyword evidence="2 5" id="KW-0863">Zinc-finger</keyword>
<dbReference type="VEuPathDB" id="AmoebaDB:NAEGRDRAFT_31910"/>
<dbReference type="InterPro" id="IPR036575">
    <property type="entry name" value="TFIIS_cen_dom_sf"/>
</dbReference>
<keyword evidence="9" id="KW-1185">Reference proteome</keyword>
<evidence type="ECO:0000256" key="5">
    <source>
        <dbReference type="PROSITE-ProRule" id="PRU00472"/>
    </source>
</evidence>
<evidence type="ECO:0000313" key="8">
    <source>
        <dbReference type="EMBL" id="EFC46968.1"/>
    </source>
</evidence>
<dbReference type="SUPFAM" id="SSF46942">
    <property type="entry name" value="Elongation factor TFIIS domain 2"/>
    <property type="match status" value="1"/>
</dbReference>
<dbReference type="PROSITE" id="PS00466">
    <property type="entry name" value="ZF_TFIIS_1"/>
    <property type="match status" value="1"/>
</dbReference>
<dbReference type="GO" id="GO:0005634">
    <property type="term" value="C:nucleus"/>
    <property type="evidence" value="ECO:0007669"/>
    <property type="project" value="TreeGrafter"/>
</dbReference>
<keyword evidence="1" id="KW-0479">Metal-binding</keyword>
<evidence type="ECO:0000256" key="4">
    <source>
        <dbReference type="ARBA" id="ARBA00023242"/>
    </source>
</evidence>
<sequence length="116" mass="13356">SSYDDHCRTLSRNLNASNNDDFRSNVYHSIIPIEQLPIMKVQDMASKEKQKENALLQERKLHNSMVAKPAAVESSMFRCGKCKKTQCTFYEMQTRSADEPMTAFITCLSCGNRWKQ</sequence>
<dbReference type="InterPro" id="IPR003618">
    <property type="entry name" value="TFIIS_cen_dom"/>
</dbReference>
<dbReference type="GO" id="GO:0008270">
    <property type="term" value="F:zinc ion binding"/>
    <property type="evidence" value="ECO:0007669"/>
    <property type="project" value="UniProtKB-KW"/>
</dbReference>
<accession>D2V820</accession>
<dbReference type="Gene3D" id="1.10.472.30">
    <property type="entry name" value="Transcription elongation factor S-II, central domain"/>
    <property type="match status" value="1"/>
</dbReference>
<reference evidence="8 9" key="1">
    <citation type="journal article" date="2010" name="Cell">
        <title>The genome of Naegleria gruberi illuminates early eukaryotic versatility.</title>
        <authorList>
            <person name="Fritz-Laylin L.K."/>
            <person name="Prochnik S.E."/>
            <person name="Ginger M.L."/>
            <person name="Dacks J.B."/>
            <person name="Carpenter M.L."/>
            <person name="Field M.C."/>
            <person name="Kuo A."/>
            <person name="Paredez A."/>
            <person name="Chapman J."/>
            <person name="Pham J."/>
            <person name="Shu S."/>
            <person name="Neupane R."/>
            <person name="Cipriano M."/>
            <person name="Mancuso J."/>
            <person name="Tu H."/>
            <person name="Salamov A."/>
            <person name="Lindquist E."/>
            <person name="Shapiro H."/>
            <person name="Lucas S."/>
            <person name="Grigoriev I.V."/>
            <person name="Cande W.Z."/>
            <person name="Fulton C."/>
            <person name="Rokhsar D.S."/>
            <person name="Dawson S.C."/>
        </authorList>
    </citation>
    <scope>NUCLEOTIDE SEQUENCE [LARGE SCALE GENOMIC DNA]</scope>
    <source>
        <strain evidence="8 9">NEG-M</strain>
    </source>
</reference>
<dbReference type="PANTHER" id="PTHR11477:SF0">
    <property type="entry name" value="IP08861P-RELATED"/>
    <property type="match status" value="1"/>
</dbReference>
<dbReference type="PANTHER" id="PTHR11477">
    <property type="entry name" value="TRANSCRIPTION FACTOR S-II ZINC FINGER DOMAIN-CONTAINING PROTEIN"/>
    <property type="match status" value="1"/>
</dbReference>
<feature type="non-terminal residue" evidence="8">
    <location>
        <position position="1"/>
    </location>
</feature>
<evidence type="ECO:0000313" key="9">
    <source>
        <dbReference type="Proteomes" id="UP000006671"/>
    </source>
</evidence>
<dbReference type="EMBL" id="GG738856">
    <property type="protein sequence ID" value="EFC46968.1"/>
    <property type="molecule type" value="Genomic_DNA"/>
</dbReference>
<gene>
    <name evidence="8" type="ORF">NAEGRDRAFT_31910</name>
</gene>
<dbReference type="Pfam" id="PF07500">
    <property type="entry name" value="TFIIS_M"/>
    <property type="match status" value="1"/>
</dbReference>
<dbReference type="AlphaFoldDB" id="D2V820"/>
<dbReference type="OrthoDB" id="44867at2759"/>
<dbReference type="Proteomes" id="UP000006671">
    <property type="component" value="Unassembled WGS sequence"/>
</dbReference>
<organism evidence="9">
    <name type="scientific">Naegleria gruberi</name>
    <name type="common">Amoeba</name>
    <dbReference type="NCBI Taxonomy" id="5762"/>
    <lineage>
        <taxon>Eukaryota</taxon>
        <taxon>Discoba</taxon>
        <taxon>Heterolobosea</taxon>
        <taxon>Tetramitia</taxon>
        <taxon>Eutetramitia</taxon>
        <taxon>Vahlkampfiidae</taxon>
        <taxon>Naegleria</taxon>
    </lineage>
</organism>
<keyword evidence="4" id="KW-0539">Nucleus</keyword>
<dbReference type="STRING" id="5762.D2V820"/>
<name>D2V820_NAEGR</name>
<evidence type="ECO:0000256" key="2">
    <source>
        <dbReference type="ARBA" id="ARBA00022771"/>
    </source>
</evidence>
<dbReference type="OMA" id="CKNNWKF"/>
<protein>
    <submittedName>
        <fullName evidence="8">Predicted protein</fullName>
    </submittedName>
</protein>
<evidence type="ECO:0000256" key="3">
    <source>
        <dbReference type="ARBA" id="ARBA00022833"/>
    </source>
</evidence>
<evidence type="ECO:0000259" key="7">
    <source>
        <dbReference type="PROSITE" id="PS51321"/>
    </source>
</evidence>
<feature type="domain" description="TFIIS central" evidence="7">
    <location>
        <begin position="1"/>
        <end position="72"/>
    </location>
</feature>
<dbReference type="PROSITE" id="PS51133">
    <property type="entry name" value="ZF_TFIIS_2"/>
    <property type="match status" value="1"/>
</dbReference>
<feature type="domain" description="TFIIS-type" evidence="6">
    <location>
        <begin position="75"/>
        <end position="115"/>
    </location>
</feature>
<dbReference type="InParanoid" id="D2V820"/>
<evidence type="ECO:0000259" key="6">
    <source>
        <dbReference type="PROSITE" id="PS51133"/>
    </source>
</evidence>
<dbReference type="GO" id="GO:0003676">
    <property type="term" value="F:nucleic acid binding"/>
    <property type="evidence" value="ECO:0007669"/>
    <property type="project" value="InterPro"/>
</dbReference>